<keyword evidence="3 10" id="KW-0479">Metal-binding</keyword>
<dbReference type="RefSeq" id="WP_183632685.1">
    <property type="nucleotide sequence ID" value="NZ_BAABLE010000011.1"/>
</dbReference>
<dbReference type="InterPro" id="IPR007202">
    <property type="entry name" value="4Fe-4S_dom"/>
</dbReference>
<keyword evidence="2 10" id="KW-0004">4Fe-4S</keyword>
<dbReference type="NCBIfam" id="TIGR01944">
    <property type="entry name" value="rnfB"/>
    <property type="match status" value="1"/>
</dbReference>
<feature type="region of interest" description="Hydrophobic" evidence="10">
    <location>
        <begin position="1"/>
        <end position="23"/>
    </location>
</feature>
<dbReference type="EC" id="7.-.-.-" evidence="10"/>
<dbReference type="EMBL" id="JACIET010000001">
    <property type="protein sequence ID" value="MBB4011771.1"/>
    <property type="molecule type" value="Genomic_DNA"/>
</dbReference>
<evidence type="ECO:0000256" key="2">
    <source>
        <dbReference type="ARBA" id="ARBA00022485"/>
    </source>
</evidence>
<feature type="domain" description="4Fe-4S ferredoxin-type" evidence="12">
    <location>
        <begin position="130"/>
        <end position="160"/>
    </location>
</feature>
<dbReference type="Pfam" id="PF14697">
    <property type="entry name" value="Fer4_21"/>
    <property type="match status" value="1"/>
</dbReference>
<feature type="binding site" evidence="10 11">
    <location>
        <position position="71"/>
    </location>
    <ligand>
        <name>[4Fe-4S] cluster</name>
        <dbReference type="ChEBI" id="CHEBI:49883"/>
        <label>1</label>
    </ligand>
</feature>
<feature type="binding site" evidence="10 11">
    <location>
        <position position="110"/>
    </location>
    <ligand>
        <name>[4Fe-4S] cluster</name>
        <dbReference type="ChEBI" id="CHEBI:49883"/>
        <label>2</label>
    </ligand>
</feature>
<dbReference type="InterPro" id="IPR050157">
    <property type="entry name" value="PSI_iron-sulfur_center"/>
</dbReference>
<evidence type="ECO:0000313" key="14">
    <source>
        <dbReference type="EMBL" id="MBB4011771.1"/>
    </source>
</evidence>
<feature type="binding site" evidence="10 11">
    <location>
        <position position="116"/>
    </location>
    <ligand>
        <name>[4Fe-4S] cluster</name>
        <dbReference type="ChEBI" id="CHEBI:49883"/>
        <label>2</label>
    </ligand>
</feature>
<comment type="similarity">
    <text evidence="10">Belongs to the 4Fe4S bacterial-type ferredoxin family. RnfB subfamily.</text>
</comment>
<dbReference type="GO" id="GO:0022900">
    <property type="term" value="P:electron transport chain"/>
    <property type="evidence" value="ECO:0007669"/>
    <property type="project" value="UniProtKB-UniRule"/>
</dbReference>
<dbReference type="PROSITE" id="PS00198">
    <property type="entry name" value="4FE4S_FER_1"/>
    <property type="match status" value="1"/>
</dbReference>
<feature type="domain" description="4Fe-4S ferredoxin-type" evidence="12">
    <location>
        <begin position="101"/>
        <end position="125"/>
    </location>
</feature>
<protein>
    <recommendedName>
        <fullName evidence="10">Ion-translocating oxidoreductase complex subunit B</fullName>
        <ecNumber evidence="10">7.-.-.-</ecNumber>
    </recommendedName>
    <alternativeName>
        <fullName evidence="10">Rnf electron transport complex subunit B</fullName>
    </alternativeName>
</protein>
<feature type="binding site" evidence="10 11">
    <location>
        <position position="140"/>
    </location>
    <ligand>
        <name>[4Fe-4S] cluster</name>
        <dbReference type="ChEBI" id="CHEBI:49883"/>
        <label>3</label>
    </ligand>
</feature>
<evidence type="ECO:0000256" key="7">
    <source>
        <dbReference type="ARBA" id="ARBA00023004"/>
    </source>
</evidence>
<keyword evidence="15" id="KW-1185">Reference proteome</keyword>
<evidence type="ECO:0000256" key="5">
    <source>
        <dbReference type="ARBA" id="ARBA00022967"/>
    </source>
</evidence>
<proteinExistence type="inferred from homology"/>
<dbReference type="PANTHER" id="PTHR24960:SF79">
    <property type="entry name" value="PHOTOSYSTEM I IRON-SULFUR CENTER"/>
    <property type="match status" value="1"/>
</dbReference>
<keyword evidence="10" id="KW-0997">Cell inner membrane</keyword>
<keyword evidence="9 10" id="KW-0472">Membrane</keyword>
<keyword evidence="4 10" id="KW-0677">Repeat</keyword>
<comment type="subcellular location">
    <subcellularLocation>
        <location evidence="10">Cell inner membrane</location>
    </subcellularLocation>
</comment>
<dbReference type="GO" id="GO:0005886">
    <property type="term" value="C:plasma membrane"/>
    <property type="evidence" value="ECO:0007669"/>
    <property type="project" value="UniProtKB-SubCell"/>
</dbReference>
<dbReference type="SUPFAM" id="SSF54862">
    <property type="entry name" value="4Fe-4S ferredoxins"/>
    <property type="match status" value="1"/>
</dbReference>
<dbReference type="PANTHER" id="PTHR24960">
    <property type="entry name" value="PHOTOSYSTEM I IRON-SULFUR CENTER-RELATED"/>
    <property type="match status" value="1"/>
</dbReference>
<evidence type="ECO:0000256" key="8">
    <source>
        <dbReference type="ARBA" id="ARBA00023014"/>
    </source>
</evidence>
<gene>
    <name evidence="10" type="primary">rnfB</name>
    <name evidence="14" type="ORF">GGR36_001079</name>
</gene>
<evidence type="ECO:0000256" key="10">
    <source>
        <dbReference type="HAMAP-Rule" id="MF_00463"/>
    </source>
</evidence>
<comment type="function">
    <text evidence="10">Part of a membrane-bound complex that couples electron transfer with translocation of ions across the membrane.</text>
</comment>
<dbReference type="PIRSF" id="PIRSF005784">
    <property type="entry name" value="Elect_transpt_RnfB"/>
    <property type="match status" value="1"/>
</dbReference>
<name>A0A840BE06_9RHOO</name>
<dbReference type="InterPro" id="IPR017896">
    <property type="entry name" value="4Fe4S_Fe-S-bd"/>
</dbReference>
<keyword evidence="10" id="KW-1003">Cell membrane</keyword>
<comment type="caution">
    <text evidence="14">The sequence shown here is derived from an EMBL/GenBank/DDBJ whole genome shotgun (WGS) entry which is preliminary data.</text>
</comment>
<evidence type="ECO:0000256" key="3">
    <source>
        <dbReference type="ARBA" id="ARBA00022723"/>
    </source>
</evidence>
<dbReference type="Gene3D" id="1.10.15.40">
    <property type="entry name" value="Electron transport complex subunit B, putative Fe-S cluster"/>
    <property type="match status" value="1"/>
</dbReference>
<comment type="caution">
    <text evidence="10">Lacks conserved residue(s) required for the propagation of feature annotation.</text>
</comment>
<comment type="cofactor">
    <cofactor evidence="10 11">
        <name>[4Fe-4S] cluster</name>
        <dbReference type="ChEBI" id="CHEBI:49883"/>
    </cofactor>
    <text evidence="10 11">Binds 3 [4Fe-4S] clusters.</text>
</comment>
<dbReference type="AlphaFoldDB" id="A0A840BE06"/>
<dbReference type="InterPro" id="IPR010207">
    <property type="entry name" value="Elect_transpt_cplx_RnfB/RsxB"/>
</dbReference>
<keyword evidence="8 10" id="KW-0411">Iron-sulfur</keyword>
<dbReference type="Proteomes" id="UP000561045">
    <property type="component" value="Unassembled WGS sequence"/>
</dbReference>
<keyword evidence="6 10" id="KW-0249">Electron transport</keyword>
<organism evidence="14 15">
    <name type="scientific">Niveibacterium umoris</name>
    <dbReference type="NCBI Taxonomy" id="1193620"/>
    <lineage>
        <taxon>Bacteria</taxon>
        <taxon>Pseudomonadati</taxon>
        <taxon>Pseudomonadota</taxon>
        <taxon>Betaproteobacteria</taxon>
        <taxon>Rhodocyclales</taxon>
        <taxon>Rhodocyclaceae</taxon>
        <taxon>Niveibacterium</taxon>
    </lineage>
</organism>
<dbReference type="GO" id="GO:0051539">
    <property type="term" value="F:4 iron, 4 sulfur cluster binding"/>
    <property type="evidence" value="ECO:0007669"/>
    <property type="project" value="UniProtKB-UniRule"/>
</dbReference>
<evidence type="ECO:0000256" key="9">
    <source>
        <dbReference type="ARBA" id="ARBA00023136"/>
    </source>
</evidence>
<reference evidence="14 15" key="1">
    <citation type="submission" date="2020-08" db="EMBL/GenBank/DDBJ databases">
        <title>Genomic Encyclopedia of Type Strains, Phase IV (KMG-IV): sequencing the most valuable type-strain genomes for metagenomic binning, comparative biology and taxonomic classification.</title>
        <authorList>
            <person name="Goeker M."/>
        </authorList>
    </citation>
    <scope>NUCLEOTIDE SEQUENCE [LARGE SCALE GENOMIC DNA]</scope>
    <source>
        <strain evidence="14 15">DSM 106739</strain>
    </source>
</reference>
<evidence type="ECO:0000256" key="4">
    <source>
        <dbReference type="ARBA" id="ARBA00022737"/>
    </source>
</evidence>
<feature type="domain" description="4Fe-4S" evidence="13">
    <location>
        <begin position="29"/>
        <end position="88"/>
    </location>
</feature>
<feature type="binding site" evidence="10 11">
    <location>
        <position position="150"/>
    </location>
    <ligand>
        <name>[4Fe-4S] cluster</name>
        <dbReference type="ChEBI" id="CHEBI:49883"/>
        <label>2</label>
    </ligand>
</feature>
<dbReference type="GO" id="GO:0009055">
    <property type="term" value="F:electron transfer activity"/>
    <property type="evidence" value="ECO:0007669"/>
    <property type="project" value="InterPro"/>
</dbReference>
<feature type="binding site" evidence="10 11">
    <location>
        <position position="54"/>
    </location>
    <ligand>
        <name>[4Fe-4S] cluster</name>
        <dbReference type="ChEBI" id="CHEBI:49883"/>
        <label>1</label>
    </ligand>
</feature>
<feature type="binding site" evidence="10 11">
    <location>
        <position position="46"/>
    </location>
    <ligand>
        <name>[4Fe-4S] cluster</name>
        <dbReference type="ChEBI" id="CHEBI:49883"/>
        <label>1</label>
    </ligand>
</feature>
<feature type="binding site" evidence="10 11">
    <location>
        <position position="49"/>
    </location>
    <ligand>
        <name>[4Fe-4S] cluster</name>
        <dbReference type="ChEBI" id="CHEBI:49883"/>
        <label>1</label>
    </ligand>
</feature>
<sequence>MIAPIASVMFLGLVLGLILGYAAKVFHVEGDALVEELIELMPGTNCGQCSFPGCSGAANAIARGEASVDCCPGGGRALAEAIAAKMGVSLGAGGKADSGPKLAQVAEHLCIGCARCFKVCPTDAVIGAAKQIHGVLHGACTGCGSCEKECPTGAIGLEPVPVTLRDWNWTKPALAV</sequence>
<evidence type="ECO:0000256" key="11">
    <source>
        <dbReference type="PIRSR" id="PIRSR005784-1"/>
    </source>
</evidence>
<evidence type="ECO:0000259" key="13">
    <source>
        <dbReference type="PROSITE" id="PS51656"/>
    </source>
</evidence>
<accession>A0A840BE06</accession>
<keyword evidence="1 10" id="KW-0813">Transport</keyword>
<dbReference type="GO" id="GO:0046872">
    <property type="term" value="F:metal ion binding"/>
    <property type="evidence" value="ECO:0007669"/>
    <property type="project" value="UniProtKB-KW"/>
</dbReference>
<dbReference type="Pfam" id="PF04060">
    <property type="entry name" value="FeS"/>
    <property type="match status" value="1"/>
</dbReference>
<feature type="binding site" evidence="10 11">
    <location>
        <position position="113"/>
    </location>
    <ligand>
        <name>[4Fe-4S] cluster</name>
        <dbReference type="ChEBI" id="CHEBI:49883"/>
        <label>2</label>
    </ligand>
</feature>
<dbReference type="PROSITE" id="PS51656">
    <property type="entry name" value="4FE4S"/>
    <property type="match status" value="1"/>
</dbReference>
<dbReference type="HAMAP" id="MF_00463">
    <property type="entry name" value="RsxB_RnfB"/>
    <property type="match status" value="1"/>
</dbReference>
<dbReference type="PROSITE" id="PS51379">
    <property type="entry name" value="4FE4S_FER_2"/>
    <property type="match status" value="2"/>
</dbReference>
<dbReference type="InterPro" id="IPR017900">
    <property type="entry name" value="4Fe4S_Fe_S_CS"/>
</dbReference>
<keyword evidence="7 10" id="KW-0408">Iron</keyword>
<dbReference type="InterPro" id="IPR016463">
    <property type="entry name" value="RnfB/RsxB_Proteobac"/>
</dbReference>
<keyword evidence="5 10" id="KW-1278">Translocase</keyword>
<feature type="binding site" evidence="10 11">
    <location>
        <position position="146"/>
    </location>
    <ligand>
        <name>[4Fe-4S] cluster</name>
        <dbReference type="ChEBI" id="CHEBI:49883"/>
        <label>3</label>
    </ligand>
</feature>
<feature type="binding site" evidence="10 11">
    <location>
        <position position="120"/>
    </location>
    <ligand>
        <name>[4Fe-4S] cluster</name>
        <dbReference type="ChEBI" id="CHEBI:49883"/>
        <label>3</label>
    </ligand>
</feature>
<evidence type="ECO:0000259" key="12">
    <source>
        <dbReference type="PROSITE" id="PS51379"/>
    </source>
</evidence>
<comment type="subunit">
    <text evidence="10">The complex is composed of six subunits: RnfA, RnfB, RnfC, RnfD, RnfE and RnfG.</text>
</comment>
<evidence type="ECO:0000256" key="6">
    <source>
        <dbReference type="ARBA" id="ARBA00022982"/>
    </source>
</evidence>
<feature type="binding site" evidence="10 11">
    <location>
        <position position="143"/>
    </location>
    <ligand>
        <name>[4Fe-4S] cluster</name>
        <dbReference type="ChEBI" id="CHEBI:49883"/>
        <label>3</label>
    </ligand>
</feature>
<dbReference type="Gene3D" id="3.30.70.20">
    <property type="match status" value="1"/>
</dbReference>
<evidence type="ECO:0000313" key="15">
    <source>
        <dbReference type="Proteomes" id="UP000561045"/>
    </source>
</evidence>
<evidence type="ECO:0000256" key="1">
    <source>
        <dbReference type="ARBA" id="ARBA00022448"/>
    </source>
</evidence>